<dbReference type="EMBL" id="ADBJ01000025">
    <property type="protein sequence ID" value="EFA81336.1"/>
    <property type="molecule type" value="Genomic_DNA"/>
</dbReference>
<gene>
    <name evidence="1" type="ORF">PPL_05319</name>
</gene>
<name>D3BBC9_HETP5</name>
<dbReference type="GeneID" id="31360804"/>
<sequence>MTIFYCINTLIYRMNKLGYTPMRVLSNELHYHHQTTTIILFTTPQRTEKDIYFSYEDDKECQRCHRFADFCKNAYLNSMNNINIDLLQQ</sequence>
<protein>
    <submittedName>
        <fullName evidence="1">Uncharacterized protein</fullName>
    </submittedName>
</protein>
<evidence type="ECO:0000313" key="2">
    <source>
        <dbReference type="Proteomes" id="UP000001396"/>
    </source>
</evidence>
<organism evidence="1 2">
    <name type="scientific">Heterostelium pallidum (strain ATCC 26659 / Pp 5 / PN500)</name>
    <name type="common">Cellular slime mold</name>
    <name type="synonym">Polysphondylium pallidum</name>
    <dbReference type="NCBI Taxonomy" id="670386"/>
    <lineage>
        <taxon>Eukaryota</taxon>
        <taxon>Amoebozoa</taxon>
        <taxon>Evosea</taxon>
        <taxon>Eumycetozoa</taxon>
        <taxon>Dictyostelia</taxon>
        <taxon>Acytosteliales</taxon>
        <taxon>Acytosteliaceae</taxon>
        <taxon>Heterostelium</taxon>
    </lineage>
</organism>
<dbReference type="AlphaFoldDB" id="D3BBC9"/>
<accession>D3BBC9</accession>
<reference evidence="1 2" key="1">
    <citation type="journal article" date="2011" name="Genome Res.">
        <title>Phylogeny-wide analysis of social amoeba genomes highlights ancient origins for complex intercellular communication.</title>
        <authorList>
            <person name="Heidel A.J."/>
            <person name="Lawal H.M."/>
            <person name="Felder M."/>
            <person name="Schilde C."/>
            <person name="Helps N.R."/>
            <person name="Tunggal B."/>
            <person name="Rivero F."/>
            <person name="John U."/>
            <person name="Schleicher M."/>
            <person name="Eichinger L."/>
            <person name="Platzer M."/>
            <person name="Noegel A.A."/>
            <person name="Schaap P."/>
            <person name="Gloeckner G."/>
        </authorList>
    </citation>
    <scope>NUCLEOTIDE SEQUENCE [LARGE SCALE GENOMIC DNA]</scope>
    <source>
        <strain evidence="2">ATCC 26659 / Pp 5 / PN500</strain>
    </source>
</reference>
<dbReference type="RefSeq" id="XP_020433454.1">
    <property type="nucleotide sequence ID" value="XM_020576205.1"/>
</dbReference>
<keyword evidence="2" id="KW-1185">Reference proteome</keyword>
<comment type="caution">
    <text evidence="1">The sequence shown here is derived from an EMBL/GenBank/DDBJ whole genome shotgun (WGS) entry which is preliminary data.</text>
</comment>
<dbReference type="InParanoid" id="D3BBC9"/>
<proteinExistence type="predicted"/>
<evidence type="ECO:0000313" key="1">
    <source>
        <dbReference type="EMBL" id="EFA81336.1"/>
    </source>
</evidence>
<dbReference type="Proteomes" id="UP000001396">
    <property type="component" value="Unassembled WGS sequence"/>
</dbReference>